<proteinExistence type="predicted"/>
<dbReference type="AlphaFoldDB" id="A0A9Q3GSN6"/>
<evidence type="ECO:0000256" key="1">
    <source>
        <dbReference type="SAM" id="MobiDB-lite"/>
    </source>
</evidence>
<gene>
    <name evidence="2" type="ORF">O181_018388</name>
</gene>
<sequence length="144" mass="16546">MKLQIPASHLHIPKETCNKLHHEHPEPENLPDPVSTTPLTNKSKNYDYVPYYKEAPKNITSSISQDNIIVGKRNICHPDQLLLTDAVLYLKAIIDPIEGIKWKKAMDTKYELFMSHNTGELVPYPEKPTKVIGGMWRLTCKRNE</sequence>
<dbReference type="OrthoDB" id="1000646at2759"/>
<feature type="region of interest" description="Disordered" evidence="1">
    <location>
        <begin position="20"/>
        <end position="39"/>
    </location>
</feature>
<keyword evidence="3" id="KW-1185">Reference proteome</keyword>
<dbReference type="Proteomes" id="UP000765509">
    <property type="component" value="Unassembled WGS sequence"/>
</dbReference>
<reference evidence="2" key="1">
    <citation type="submission" date="2021-03" db="EMBL/GenBank/DDBJ databases">
        <title>Draft genome sequence of rust myrtle Austropuccinia psidii MF-1, a brazilian biotype.</title>
        <authorList>
            <person name="Quecine M.C."/>
            <person name="Pachon D.M.R."/>
            <person name="Bonatelli M.L."/>
            <person name="Correr F.H."/>
            <person name="Franceschini L.M."/>
            <person name="Leite T.F."/>
            <person name="Margarido G.R.A."/>
            <person name="Almeida C.A."/>
            <person name="Ferrarezi J.A."/>
            <person name="Labate C.A."/>
        </authorList>
    </citation>
    <scope>NUCLEOTIDE SEQUENCE</scope>
    <source>
        <strain evidence="2">MF-1</strain>
    </source>
</reference>
<organism evidence="2 3">
    <name type="scientific">Austropuccinia psidii MF-1</name>
    <dbReference type="NCBI Taxonomy" id="1389203"/>
    <lineage>
        <taxon>Eukaryota</taxon>
        <taxon>Fungi</taxon>
        <taxon>Dikarya</taxon>
        <taxon>Basidiomycota</taxon>
        <taxon>Pucciniomycotina</taxon>
        <taxon>Pucciniomycetes</taxon>
        <taxon>Pucciniales</taxon>
        <taxon>Sphaerophragmiaceae</taxon>
        <taxon>Austropuccinia</taxon>
    </lineage>
</organism>
<comment type="caution">
    <text evidence="2">The sequence shown here is derived from an EMBL/GenBank/DDBJ whole genome shotgun (WGS) entry which is preliminary data.</text>
</comment>
<protein>
    <submittedName>
        <fullName evidence="2">Uncharacterized protein</fullName>
    </submittedName>
</protein>
<dbReference type="EMBL" id="AVOT02005270">
    <property type="protein sequence ID" value="MBW0478673.1"/>
    <property type="molecule type" value="Genomic_DNA"/>
</dbReference>
<evidence type="ECO:0000313" key="3">
    <source>
        <dbReference type="Proteomes" id="UP000765509"/>
    </source>
</evidence>
<evidence type="ECO:0000313" key="2">
    <source>
        <dbReference type="EMBL" id="MBW0478673.1"/>
    </source>
</evidence>
<name>A0A9Q3GSN6_9BASI</name>
<accession>A0A9Q3GSN6</accession>